<dbReference type="Pfam" id="PF12804">
    <property type="entry name" value="NTP_transf_3"/>
    <property type="match status" value="1"/>
</dbReference>
<dbReference type="PANTHER" id="PTHR43777">
    <property type="entry name" value="MOLYBDENUM COFACTOR CYTIDYLYLTRANSFERASE"/>
    <property type="match status" value="1"/>
</dbReference>
<organism evidence="2 3">
    <name type="scientific">Pedobacter steynii</name>
    <dbReference type="NCBI Taxonomy" id="430522"/>
    <lineage>
        <taxon>Bacteria</taxon>
        <taxon>Pseudomonadati</taxon>
        <taxon>Bacteroidota</taxon>
        <taxon>Sphingobacteriia</taxon>
        <taxon>Sphingobacteriales</taxon>
        <taxon>Sphingobacteriaceae</taxon>
        <taxon>Pedobacter</taxon>
    </lineage>
</organism>
<dbReference type="AlphaFoldDB" id="A0A1D7QMF3"/>
<dbReference type="RefSeq" id="WP_069381506.1">
    <property type="nucleotide sequence ID" value="NZ_CP017141.1"/>
</dbReference>
<dbReference type="OrthoDB" id="9779263at2"/>
<dbReference type="SUPFAM" id="SSF53448">
    <property type="entry name" value="Nucleotide-diphospho-sugar transferases"/>
    <property type="match status" value="1"/>
</dbReference>
<dbReference type="EMBL" id="CP017141">
    <property type="protein sequence ID" value="AOM79844.1"/>
    <property type="molecule type" value="Genomic_DNA"/>
</dbReference>
<gene>
    <name evidence="2" type="ORF">BFS30_23375</name>
</gene>
<keyword evidence="3" id="KW-1185">Reference proteome</keyword>
<dbReference type="KEGG" id="psty:BFS30_23375"/>
<dbReference type="PANTHER" id="PTHR43777:SF1">
    <property type="entry name" value="MOLYBDENUM COFACTOR CYTIDYLYLTRANSFERASE"/>
    <property type="match status" value="1"/>
</dbReference>
<dbReference type="Gene3D" id="3.90.550.10">
    <property type="entry name" value="Spore Coat Polysaccharide Biosynthesis Protein SpsA, Chain A"/>
    <property type="match status" value="1"/>
</dbReference>
<dbReference type="InterPro" id="IPR029044">
    <property type="entry name" value="Nucleotide-diphossugar_trans"/>
</dbReference>
<reference evidence="2 3" key="1">
    <citation type="submission" date="2016-08" db="EMBL/GenBank/DDBJ databases">
        <authorList>
            <person name="Seilhamer J.J."/>
        </authorList>
    </citation>
    <scope>NUCLEOTIDE SEQUENCE [LARGE SCALE GENOMIC DNA]</scope>
    <source>
        <strain evidence="2 3">DX4</strain>
    </source>
</reference>
<evidence type="ECO:0000259" key="1">
    <source>
        <dbReference type="Pfam" id="PF12804"/>
    </source>
</evidence>
<dbReference type="CDD" id="cd04182">
    <property type="entry name" value="GT_2_like_f"/>
    <property type="match status" value="1"/>
</dbReference>
<feature type="domain" description="MobA-like NTP transferase" evidence="1">
    <location>
        <begin position="6"/>
        <end position="167"/>
    </location>
</feature>
<dbReference type="GO" id="GO:0016779">
    <property type="term" value="F:nucleotidyltransferase activity"/>
    <property type="evidence" value="ECO:0007669"/>
    <property type="project" value="UniProtKB-ARBA"/>
</dbReference>
<dbReference type="Proteomes" id="UP000094313">
    <property type="component" value="Chromosome"/>
</dbReference>
<accession>A0A1D7QMF3</accession>
<sequence>MNTGIIILAAGNSSRLGKPKQLVSYQGKTLLDIASMAAIESSCRPLVVVLGAYASEILEQHQHAGISYIINESWAEGMSSSISAGLTTLLAQDNTLQQLIIAVSDQPFISPEIFENLIKKQQHSGKSMVASSYAQTIGTPALFHRKYFDELLSLSGNEGAKHLLKQYPEDTETISFELGHIDIDTETDYNNLINYR</sequence>
<protein>
    <recommendedName>
        <fullName evidence="1">MobA-like NTP transferase domain-containing protein</fullName>
    </recommendedName>
</protein>
<dbReference type="InterPro" id="IPR025877">
    <property type="entry name" value="MobA-like_NTP_Trfase"/>
</dbReference>
<proteinExistence type="predicted"/>
<evidence type="ECO:0000313" key="2">
    <source>
        <dbReference type="EMBL" id="AOM79844.1"/>
    </source>
</evidence>
<name>A0A1D7QMF3_9SPHI</name>
<evidence type="ECO:0000313" key="3">
    <source>
        <dbReference type="Proteomes" id="UP000094313"/>
    </source>
</evidence>